<reference evidence="1" key="1">
    <citation type="journal article" date="2021" name="Environ. Microbiol.">
        <title>Gene family expansions and transcriptome signatures uncover fungal adaptations to wood decay.</title>
        <authorList>
            <person name="Hage H."/>
            <person name="Miyauchi S."/>
            <person name="Viragh M."/>
            <person name="Drula E."/>
            <person name="Min B."/>
            <person name="Chaduli D."/>
            <person name="Navarro D."/>
            <person name="Favel A."/>
            <person name="Norest M."/>
            <person name="Lesage-Meessen L."/>
            <person name="Balint B."/>
            <person name="Merenyi Z."/>
            <person name="de Eugenio L."/>
            <person name="Morin E."/>
            <person name="Martinez A.T."/>
            <person name="Baldrian P."/>
            <person name="Stursova M."/>
            <person name="Martinez M.J."/>
            <person name="Novotny C."/>
            <person name="Magnuson J.K."/>
            <person name="Spatafora J.W."/>
            <person name="Maurice S."/>
            <person name="Pangilinan J."/>
            <person name="Andreopoulos W."/>
            <person name="LaButti K."/>
            <person name="Hundley H."/>
            <person name="Na H."/>
            <person name="Kuo A."/>
            <person name="Barry K."/>
            <person name="Lipzen A."/>
            <person name="Henrissat B."/>
            <person name="Riley R."/>
            <person name="Ahrendt S."/>
            <person name="Nagy L.G."/>
            <person name="Grigoriev I.V."/>
            <person name="Martin F."/>
            <person name="Rosso M.N."/>
        </authorList>
    </citation>
    <scope>NUCLEOTIDE SEQUENCE</scope>
    <source>
        <strain evidence="1">CBS 384.51</strain>
    </source>
</reference>
<name>A0ACB8UL70_9APHY</name>
<protein>
    <submittedName>
        <fullName evidence="1">Oxidoreductase</fullName>
    </submittedName>
</protein>
<evidence type="ECO:0000313" key="2">
    <source>
        <dbReference type="Proteomes" id="UP001055072"/>
    </source>
</evidence>
<gene>
    <name evidence="1" type="ORF">BDY19DRAFT_1044789</name>
</gene>
<keyword evidence="2" id="KW-1185">Reference proteome</keyword>
<comment type="caution">
    <text evidence="1">The sequence shown here is derived from an EMBL/GenBank/DDBJ whole genome shotgun (WGS) entry which is preliminary data.</text>
</comment>
<sequence>MTSAKKVVLITGCSNGGIGYALADEYANQGCKVYATARKLESMATFQHPNIEKLTLDVLSDEQVTSVVKTIIENEGQIDVLVNNAGVNCAGAIADVPIETFKSTFDANFFSVIRMFQAVFPYMASRKSGVIVNVGSVVGNTPTPWNGVYSSSKAALHRVTEVLYQECQAFNIHVTLVVPGAVKSNIADTQIKAGIVMPENSLYKSYADAIIKRVMLSQGSNAMTAEEMAKLVVTKTLSKSPPQYMTMGGSSFAFSIFLWLPRAFVLNLLWKRFRGKA</sequence>
<organism evidence="1 2">
    <name type="scientific">Irpex rosettiformis</name>
    <dbReference type="NCBI Taxonomy" id="378272"/>
    <lineage>
        <taxon>Eukaryota</taxon>
        <taxon>Fungi</taxon>
        <taxon>Dikarya</taxon>
        <taxon>Basidiomycota</taxon>
        <taxon>Agaricomycotina</taxon>
        <taxon>Agaricomycetes</taxon>
        <taxon>Polyporales</taxon>
        <taxon>Irpicaceae</taxon>
        <taxon>Irpex</taxon>
    </lineage>
</organism>
<proteinExistence type="predicted"/>
<accession>A0ACB8UL70</accession>
<evidence type="ECO:0000313" key="1">
    <source>
        <dbReference type="EMBL" id="KAI0095212.1"/>
    </source>
</evidence>
<dbReference type="Proteomes" id="UP001055072">
    <property type="component" value="Unassembled WGS sequence"/>
</dbReference>
<dbReference type="EMBL" id="MU274900">
    <property type="protein sequence ID" value="KAI0095212.1"/>
    <property type="molecule type" value="Genomic_DNA"/>
</dbReference>